<name>A0ABU6ZD96_9FABA</name>
<gene>
    <name evidence="2" type="ORF">PIB30_040386</name>
</gene>
<proteinExistence type="predicted"/>
<protein>
    <recommendedName>
        <fullName evidence="1">Retrotransposon gag domain-containing protein</fullName>
    </recommendedName>
</protein>
<evidence type="ECO:0000259" key="1">
    <source>
        <dbReference type="Pfam" id="PF03732"/>
    </source>
</evidence>
<dbReference type="PANTHER" id="PTHR35046:SF9">
    <property type="entry name" value="RNA-DIRECTED DNA POLYMERASE"/>
    <property type="match status" value="1"/>
</dbReference>
<dbReference type="EMBL" id="JASCZI010272078">
    <property type="protein sequence ID" value="MED6219930.1"/>
    <property type="molecule type" value="Genomic_DNA"/>
</dbReference>
<feature type="domain" description="Retrotransposon gag" evidence="1">
    <location>
        <begin position="50"/>
        <end position="112"/>
    </location>
</feature>
<accession>A0ABU6ZD96</accession>
<dbReference type="PANTHER" id="PTHR35046">
    <property type="entry name" value="ZINC KNUCKLE (CCHC-TYPE) FAMILY PROTEIN"/>
    <property type="match status" value="1"/>
</dbReference>
<sequence>MIRILEELHCTDSGHQGDQGFVSRENALTWSTRNMASIKLLGAQNELGRSRRRYGEKSICTLQKMKKVMRNQFMPSAYREKFLEQLNRLKQGSKSVKEYHMELLNLMIKANAKKGPDAFNEAILG</sequence>
<dbReference type="Pfam" id="PF03732">
    <property type="entry name" value="Retrotrans_gag"/>
    <property type="match status" value="1"/>
</dbReference>
<comment type="caution">
    <text evidence="2">The sequence shown here is derived from an EMBL/GenBank/DDBJ whole genome shotgun (WGS) entry which is preliminary data.</text>
</comment>
<keyword evidence="3" id="KW-1185">Reference proteome</keyword>
<reference evidence="2 3" key="1">
    <citation type="journal article" date="2023" name="Plants (Basel)">
        <title>Bridging the Gap: Combining Genomics and Transcriptomics Approaches to Understand Stylosanthes scabra, an Orphan Legume from the Brazilian Caatinga.</title>
        <authorList>
            <person name="Ferreira-Neto J.R.C."/>
            <person name="da Silva M.D."/>
            <person name="Binneck E."/>
            <person name="de Melo N.F."/>
            <person name="da Silva R.H."/>
            <person name="de Melo A.L.T.M."/>
            <person name="Pandolfi V."/>
            <person name="Bustamante F.O."/>
            <person name="Brasileiro-Vidal A.C."/>
            <person name="Benko-Iseppon A.M."/>
        </authorList>
    </citation>
    <scope>NUCLEOTIDE SEQUENCE [LARGE SCALE GENOMIC DNA]</scope>
    <source>
        <tissue evidence="2">Leaves</tissue>
    </source>
</reference>
<evidence type="ECO:0000313" key="2">
    <source>
        <dbReference type="EMBL" id="MED6219930.1"/>
    </source>
</evidence>
<evidence type="ECO:0000313" key="3">
    <source>
        <dbReference type="Proteomes" id="UP001341840"/>
    </source>
</evidence>
<organism evidence="2 3">
    <name type="scientific">Stylosanthes scabra</name>
    <dbReference type="NCBI Taxonomy" id="79078"/>
    <lineage>
        <taxon>Eukaryota</taxon>
        <taxon>Viridiplantae</taxon>
        <taxon>Streptophyta</taxon>
        <taxon>Embryophyta</taxon>
        <taxon>Tracheophyta</taxon>
        <taxon>Spermatophyta</taxon>
        <taxon>Magnoliopsida</taxon>
        <taxon>eudicotyledons</taxon>
        <taxon>Gunneridae</taxon>
        <taxon>Pentapetalae</taxon>
        <taxon>rosids</taxon>
        <taxon>fabids</taxon>
        <taxon>Fabales</taxon>
        <taxon>Fabaceae</taxon>
        <taxon>Papilionoideae</taxon>
        <taxon>50 kb inversion clade</taxon>
        <taxon>dalbergioids sensu lato</taxon>
        <taxon>Dalbergieae</taxon>
        <taxon>Pterocarpus clade</taxon>
        <taxon>Stylosanthes</taxon>
    </lineage>
</organism>
<dbReference type="InterPro" id="IPR005162">
    <property type="entry name" value="Retrotrans_gag_dom"/>
</dbReference>
<dbReference type="Proteomes" id="UP001341840">
    <property type="component" value="Unassembled WGS sequence"/>
</dbReference>